<sequence length="71" mass="7914">MVHGSGFKPGPFWQRVSALTGARFSIPGTIAYEASARYLIRSSWARITVRALDLKVLGLGFEPQFEDLPFE</sequence>
<dbReference type="Proteomes" id="UP000828390">
    <property type="component" value="Unassembled WGS sequence"/>
</dbReference>
<accession>A0A9D3Y181</accession>
<reference evidence="1" key="2">
    <citation type="submission" date="2020-11" db="EMBL/GenBank/DDBJ databases">
        <authorList>
            <person name="McCartney M.A."/>
            <person name="Auch B."/>
            <person name="Kono T."/>
            <person name="Mallez S."/>
            <person name="Becker A."/>
            <person name="Gohl D.M."/>
            <person name="Silverstein K.A.T."/>
            <person name="Koren S."/>
            <person name="Bechman K.B."/>
            <person name="Herman A."/>
            <person name="Abrahante J.E."/>
            <person name="Garbe J."/>
        </authorList>
    </citation>
    <scope>NUCLEOTIDE SEQUENCE</scope>
    <source>
        <strain evidence="1">Duluth1</strain>
        <tissue evidence="1">Whole animal</tissue>
    </source>
</reference>
<name>A0A9D3Y181_DREPO</name>
<dbReference type="AlphaFoldDB" id="A0A9D3Y181"/>
<reference evidence="1" key="1">
    <citation type="journal article" date="2019" name="bioRxiv">
        <title>The Genome of the Zebra Mussel, Dreissena polymorpha: A Resource for Invasive Species Research.</title>
        <authorList>
            <person name="McCartney M.A."/>
            <person name="Auch B."/>
            <person name="Kono T."/>
            <person name="Mallez S."/>
            <person name="Zhang Y."/>
            <person name="Obille A."/>
            <person name="Becker A."/>
            <person name="Abrahante J.E."/>
            <person name="Garbe J."/>
            <person name="Badalamenti J.P."/>
            <person name="Herman A."/>
            <person name="Mangelson H."/>
            <person name="Liachko I."/>
            <person name="Sullivan S."/>
            <person name="Sone E.D."/>
            <person name="Koren S."/>
            <person name="Silverstein K.A.T."/>
            <person name="Beckman K.B."/>
            <person name="Gohl D.M."/>
        </authorList>
    </citation>
    <scope>NUCLEOTIDE SEQUENCE</scope>
    <source>
        <strain evidence="1">Duluth1</strain>
        <tissue evidence="1">Whole animal</tissue>
    </source>
</reference>
<evidence type="ECO:0000313" key="1">
    <source>
        <dbReference type="EMBL" id="KAH3690106.1"/>
    </source>
</evidence>
<protein>
    <submittedName>
        <fullName evidence="1">Uncharacterized protein</fullName>
    </submittedName>
</protein>
<dbReference type="EMBL" id="JAIWYP010000078">
    <property type="protein sequence ID" value="KAH3690106.1"/>
    <property type="molecule type" value="Genomic_DNA"/>
</dbReference>
<gene>
    <name evidence="1" type="ORF">DPMN_193727</name>
</gene>
<evidence type="ECO:0000313" key="2">
    <source>
        <dbReference type="Proteomes" id="UP000828390"/>
    </source>
</evidence>
<keyword evidence="2" id="KW-1185">Reference proteome</keyword>
<proteinExistence type="predicted"/>
<comment type="caution">
    <text evidence="1">The sequence shown here is derived from an EMBL/GenBank/DDBJ whole genome shotgun (WGS) entry which is preliminary data.</text>
</comment>
<organism evidence="1 2">
    <name type="scientific">Dreissena polymorpha</name>
    <name type="common">Zebra mussel</name>
    <name type="synonym">Mytilus polymorpha</name>
    <dbReference type="NCBI Taxonomy" id="45954"/>
    <lineage>
        <taxon>Eukaryota</taxon>
        <taxon>Metazoa</taxon>
        <taxon>Spiralia</taxon>
        <taxon>Lophotrochozoa</taxon>
        <taxon>Mollusca</taxon>
        <taxon>Bivalvia</taxon>
        <taxon>Autobranchia</taxon>
        <taxon>Heteroconchia</taxon>
        <taxon>Euheterodonta</taxon>
        <taxon>Imparidentia</taxon>
        <taxon>Neoheterodontei</taxon>
        <taxon>Myida</taxon>
        <taxon>Dreissenoidea</taxon>
        <taxon>Dreissenidae</taxon>
        <taxon>Dreissena</taxon>
    </lineage>
</organism>